<feature type="region of interest" description="Disordered" evidence="1">
    <location>
        <begin position="56"/>
        <end position="75"/>
    </location>
</feature>
<name>A0ABQ8J6H5_DERPT</name>
<comment type="caution">
    <text evidence="2">The sequence shown here is derived from an EMBL/GenBank/DDBJ whole genome shotgun (WGS) entry which is preliminary data.</text>
</comment>
<feature type="compositionally biased region" description="Acidic residues" evidence="1">
    <location>
        <begin position="56"/>
        <end position="66"/>
    </location>
</feature>
<gene>
    <name evidence="2" type="ORF">DERP_014419</name>
</gene>
<reference evidence="2 3" key="1">
    <citation type="journal article" date="2018" name="J. Allergy Clin. Immunol.">
        <title>High-quality assembly of Dermatophagoides pteronyssinus genome and transcriptome reveals a wide range of novel allergens.</title>
        <authorList>
            <person name="Liu X.Y."/>
            <person name="Yang K.Y."/>
            <person name="Wang M.Q."/>
            <person name="Kwok J.S."/>
            <person name="Zeng X."/>
            <person name="Yang Z."/>
            <person name="Xiao X.J."/>
            <person name="Lau C.P."/>
            <person name="Li Y."/>
            <person name="Huang Z.M."/>
            <person name="Ba J.G."/>
            <person name="Yim A.K."/>
            <person name="Ouyang C.Y."/>
            <person name="Ngai S.M."/>
            <person name="Chan T.F."/>
            <person name="Leung E.L."/>
            <person name="Liu L."/>
            <person name="Liu Z.G."/>
            <person name="Tsui S.K."/>
        </authorList>
    </citation>
    <scope>NUCLEOTIDE SEQUENCE [LARGE SCALE GENOMIC DNA]</scope>
    <source>
        <strain evidence="2">Derp</strain>
    </source>
</reference>
<protein>
    <submittedName>
        <fullName evidence="2">Uncharacterized protein</fullName>
    </submittedName>
</protein>
<evidence type="ECO:0000313" key="2">
    <source>
        <dbReference type="EMBL" id="KAH9417955.1"/>
    </source>
</evidence>
<reference evidence="2 3" key="2">
    <citation type="journal article" date="2022" name="Mol. Biol. Evol.">
        <title>Comparative Genomics Reveals Insights into the Divergent Evolution of Astigmatic Mites and Household Pest Adaptations.</title>
        <authorList>
            <person name="Xiong Q."/>
            <person name="Wan A.T."/>
            <person name="Liu X."/>
            <person name="Fung C.S."/>
            <person name="Xiao X."/>
            <person name="Malainual N."/>
            <person name="Hou J."/>
            <person name="Wang L."/>
            <person name="Wang M."/>
            <person name="Yang K.Y."/>
            <person name="Cui Y."/>
            <person name="Leung E.L."/>
            <person name="Nong W."/>
            <person name="Shin S.K."/>
            <person name="Au S.W."/>
            <person name="Jeong K.Y."/>
            <person name="Chew F.T."/>
            <person name="Hui J.H."/>
            <person name="Leung T.F."/>
            <person name="Tungtrongchitr A."/>
            <person name="Zhong N."/>
            <person name="Liu Z."/>
            <person name="Tsui S.K."/>
        </authorList>
    </citation>
    <scope>NUCLEOTIDE SEQUENCE [LARGE SCALE GENOMIC DNA]</scope>
    <source>
        <strain evidence="2">Derp</strain>
    </source>
</reference>
<sequence length="75" mass="8163">MVVERTKKAKIFSSNNISDTSLIFVDIGDIDEYGNNFPLIIVVDAVVDDVGDVDDDDVDDVDDDVVDANNVDENG</sequence>
<evidence type="ECO:0000256" key="1">
    <source>
        <dbReference type="SAM" id="MobiDB-lite"/>
    </source>
</evidence>
<accession>A0ABQ8J6H5</accession>
<dbReference type="Proteomes" id="UP000887458">
    <property type="component" value="Unassembled WGS sequence"/>
</dbReference>
<dbReference type="EMBL" id="NJHN03000068">
    <property type="protein sequence ID" value="KAH9417955.1"/>
    <property type="molecule type" value="Genomic_DNA"/>
</dbReference>
<evidence type="ECO:0000313" key="3">
    <source>
        <dbReference type="Proteomes" id="UP000887458"/>
    </source>
</evidence>
<organism evidence="2 3">
    <name type="scientific">Dermatophagoides pteronyssinus</name>
    <name type="common">European house dust mite</name>
    <dbReference type="NCBI Taxonomy" id="6956"/>
    <lineage>
        <taxon>Eukaryota</taxon>
        <taxon>Metazoa</taxon>
        <taxon>Ecdysozoa</taxon>
        <taxon>Arthropoda</taxon>
        <taxon>Chelicerata</taxon>
        <taxon>Arachnida</taxon>
        <taxon>Acari</taxon>
        <taxon>Acariformes</taxon>
        <taxon>Sarcoptiformes</taxon>
        <taxon>Astigmata</taxon>
        <taxon>Psoroptidia</taxon>
        <taxon>Analgoidea</taxon>
        <taxon>Pyroglyphidae</taxon>
        <taxon>Dermatophagoidinae</taxon>
        <taxon>Dermatophagoides</taxon>
    </lineage>
</organism>
<proteinExistence type="predicted"/>
<keyword evidence="3" id="KW-1185">Reference proteome</keyword>